<evidence type="ECO:0000313" key="1">
    <source>
        <dbReference type="EMBL" id="KDD65526.1"/>
    </source>
</evidence>
<gene>
    <name evidence="1" type="ORF">V466_29890</name>
</gene>
<dbReference type="EMBL" id="AZQQ01000109">
    <property type="protein sequence ID" value="KDD65526.1"/>
    <property type="molecule type" value="Genomic_DNA"/>
</dbReference>
<protein>
    <submittedName>
        <fullName evidence="1">Uncharacterized protein</fullName>
    </submittedName>
</protein>
<dbReference type="Proteomes" id="UP000026739">
    <property type="component" value="Unassembled WGS sequence"/>
</dbReference>
<organism evidence="1 2">
    <name type="scientific">Pseudomonas mandelii PD30</name>
    <dbReference type="NCBI Taxonomy" id="1419583"/>
    <lineage>
        <taxon>Bacteria</taxon>
        <taxon>Pseudomonadati</taxon>
        <taxon>Pseudomonadota</taxon>
        <taxon>Gammaproteobacteria</taxon>
        <taxon>Pseudomonadales</taxon>
        <taxon>Pseudomonadaceae</taxon>
        <taxon>Pseudomonas</taxon>
    </lineage>
</organism>
<accession>A0A059KU38</accession>
<proteinExistence type="predicted"/>
<comment type="caution">
    <text evidence="1">The sequence shown here is derived from an EMBL/GenBank/DDBJ whole genome shotgun (WGS) entry which is preliminary data.</text>
</comment>
<sequence>MNRARLGQKFNAAVSQRYKFDVITCGQPERGANLRWNGNSSLRR</sequence>
<reference evidence="1 2" key="1">
    <citation type="submission" date="2013-12" db="EMBL/GenBank/DDBJ databases">
        <authorList>
            <person name="Formusa P.A."/>
            <person name="Habash M."/>
            <person name="Lee H."/>
            <person name="Trevors J.T."/>
        </authorList>
    </citation>
    <scope>NUCLEOTIDE SEQUENCE [LARGE SCALE GENOMIC DNA]</scope>
    <source>
        <strain evidence="1 2">PD30</strain>
    </source>
</reference>
<dbReference type="AlphaFoldDB" id="A0A059KU38"/>
<evidence type="ECO:0000313" key="2">
    <source>
        <dbReference type="Proteomes" id="UP000026739"/>
    </source>
</evidence>
<name>A0A059KU38_9PSED</name>